<proteinExistence type="inferred from homology"/>
<dbReference type="Pfam" id="PF25883">
    <property type="entry name" value="F28H7_8_C"/>
    <property type="match status" value="1"/>
</dbReference>
<dbReference type="InterPro" id="IPR036598">
    <property type="entry name" value="GOLD_dom_sf"/>
</dbReference>
<keyword evidence="13" id="KW-0443">Lipid metabolism</keyword>
<evidence type="ECO:0000313" key="20">
    <source>
        <dbReference type="Proteomes" id="UP000005239"/>
    </source>
</evidence>
<protein>
    <recommendedName>
        <fullName evidence="5">acid phosphatase</fullName>
        <ecNumber evidence="5">3.1.3.2</ecNumber>
    </recommendedName>
</protein>
<evidence type="ECO:0000256" key="9">
    <source>
        <dbReference type="ARBA" id="ARBA00022729"/>
    </source>
</evidence>
<dbReference type="EnsemblMetazoa" id="PPA10807.1">
    <property type="protein sequence ID" value="PPA10807.1"/>
    <property type="gene ID" value="WBGene00100361"/>
</dbReference>
<dbReference type="SUPFAM" id="SSF52087">
    <property type="entry name" value="CRAL/TRIO domain"/>
    <property type="match status" value="1"/>
</dbReference>
<dbReference type="Proteomes" id="UP000005239">
    <property type="component" value="Unassembled WGS sequence"/>
</dbReference>
<evidence type="ECO:0000313" key="19">
    <source>
        <dbReference type="EnsemblMetazoa" id="PPA10807.1"/>
    </source>
</evidence>
<comment type="subcellular location">
    <subcellularLocation>
        <location evidence="2">Membrane</location>
        <topology evidence="2">Multi-pass membrane protein</topology>
    </subcellularLocation>
</comment>
<evidence type="ECO:0000256" key="3">
    <source>
        <dbReference type="ARBA" id="ARBA00005194"/>
    </source>
</evidence>
<keyword evidence="6" id="KW-0444">Lipid biosynthesis</keyword>
<reference evidence="20" key="1">
    <citation type="journal article" date="2008" name="Nat. Genet.">
        <title>The Pristionchus pacificus genome provides a unique perspective on nematode lifestyle and parasitism.</title>
        <authorList>
            <person name="Dieterich C."/>
            <person name="Clifton S.W."/>
            <person name="Schuster L.N."/>
            <person name="Chinwalla A."/>
            <person name="Delehaunty K."/>
            <person name="Dinkelacker I."/>
            <person name="Fulton L."/>
            <person name="Fulton R."/>
            <person name="Godfrey J."/>
            <person name="Minx P."/>
            <person name="Mitreva M."/>
            <person name="Roeseler W."/>
            <person name="Tian H."/>
            <person name="Witte H."/>
            <person name="Yang S.P."/>
            <person name="Wilson R.K."/>
            <person name="Sommer R.J."/>
        </authorList>
    </citation>
    <scope>NUCLEOTIDE SEQUENCE [LARGE SCALE GENOMIC DNA]</scope>
    <source>
        <strain evidence="20">PS312</strain>
    </source>
</reference>
<dbReference type="InterPro" id="IPR036865">
    <property type="entry name" value="CRAL-TRIO_dom_sf"/>
</dbReference>
<evidence type="ECO:0000256" key="14">
    <source>
        <dbReference type="ARBA" id="ARBA00023136"/>
    </source>
</evidence>
<evidence type="ECO:0000256" key="6">
    <source>
        <dbReference type="ARBA" id="ARBA00022516"/>
    </source>
</evidence>
<dbReference type="InterPro" id="IPR058960">
    <property type="entry name" value="Ctg-1-like_C"/>
</dbReference>
<evidence type="ECO:0000256" key="7">
    <source>
        <dbReference type="ARBA" id="ARBA00022679"/>
    </source>
</evidence>
<feature type="domain" description="Ctg-1-like C-terminal" evidence="18">
    <location>
        <begin position="484"/>
        <end position="592"/>
    </location>
</feature>
<evidence type="ECO:0000256" key="2">
    <source>
        <dbReference type="ARBA" id="ARBA00004141"/>
    </source>
</evidence>
<keyword evidence="8" id="KW-0812">Transmembrane</keyword>
<name>A0A2A6CKG7_PRIPA</name>
<evidence type="ECO:0000256" key="15">
    <source>
        <dbReference type="ARBA" id="ARBA00023157"/>
    </source>
</evidence>
<dbReference type="InterPro" id="IPR029033">
    <property type="entry name" value="His_PPase_superfam"/>
</dbReference>
<comment type="catalytic activity">
    <reaction evidence="1">
        <text>a phosphate monoester + H2O = an alcohol + phosphate</text>
        <dbReference type="Rhea" id="RHEA:15017"/>
        <dbReference type="ChEBI" id="CHEBI:15377"/>
        <dbReference type="ChEBI" id="CHEBI:30879"/>
        <dbReference type="ChEBI" id="CHEBI:43474"/>
        <dbReference type="ChEBI" id="CHEBI:67140"/>
        <dbReference type="EC" id="3.1.3.2"/>
    </reaction>
</comment>
<keyword evidence="9" id="KW-0732">Signal</keyword>
<evidence type="ECO:0000256" key="17">
    <source>
        <dbReference type="ARBA" id="ARBA00023180"/>
    </source>
</evidence>
<dbReference type="PANTHER" id="PTHR11567:SF211">
    <property type="entry name" value="PROSTATIC ACID PHOSPHATASE"/>
    <property type="match status" value="1"/>
</dbReference>
<gene>
    <name evidence="19" type="primary">WBGene00100361</name>
</gene>
<keyword evidence="7" id="KW-0808">Transferase</keyword>
<keyword evidence="14" id="KW-0472">Membrane</keyword>
<dbReference type="InterPro" id="IPR002076">
    <property type="entry name" value="ELO_fam"/>
</dbReference>
<reference evidence="19" key="2">
    <citation type="submission" date="2022-06" db="UniProtKB">
        <authorList>
            <consortium name="EnsemblMetazoa"/>
        </authorList>
    </citation>
    <scope>IDENTIFICATION</scope>
    <source>
        <strain evidence="19">PS312</strain>
    </source>
</reference>
<keyword evidence="17" id="KW-0325">Glycoprotein</keyword>
<dbReference type="GO" id="GO:0016020">
    <property type="term" value="C:membrane"/>
    <property type="evidence" value="ECO:0007669"/>
    <property type="project" value="UniProtKB-SubCell"/>
</dbReference>
<dbReference type="Gene3D" id="3.40.525.10">
    <property type="entry name" value="CRAL-TRIO lipid binding domain"/>
    <property type="match status" value="1"/>
</dbReference>
<dbReference type="GO" id="GO:0009922">
    <property type="term" value="F:fatty acid elongase activity"/>
    <property type="evidence" value="ECO:0007669"/>
    <property type="project" value="InterPro"/>
</dbReference>
<accession>A0A2A6CKG7</accession>
<comment type="similarity">
    <text evidence="4">Belongs to the histidine acid phosphatase family.</text>
</comment>
<dbReference type="Gene3D" id="3.40.50.1240">
    <property type="entry name" value="Phosphoglycerate mutase-like"/>
    <property type="match status" value="2"/>
</dbReference>
<evidence type="ECO:0000259" key="18">
    <source>
        <dbReference type="Pfam" id="PF25883"/>
    </source>
</evidence>
<evidence type="ECO:0000256" key="10">
    <source>
        <dbReference type="ARBA" id="ARBA00022801"/>
    </source>
</evidence>
<keyword evidence="20" id="KW-1185">Reference proteome</keyword>
<dbReference type="SUPFAM" id="SSF53254">
    <property type="entry name" value="Phosphoglycerate mutase-like"/>
    <property type="match status" value="2"/>
</dbReference>
<evidence type="ECO:0000256" key="13">
    <source>
        <dbReference type="ARBA" id="ARBA00023098"/>
    </source>
</evidence>
<dbReference type="SUPFAM" id="SSF101576">
    <property type="entry name" value="Supernatant protein factor (SPF), C-terminal domain"/>
    <property type="match status" value="1"/>
</dbReference>
<dbReference type="CDD" id="cd07061">
    <property type="entry name" value="HP_HAP_like"/>
    <property type="match status" value="2"/>
</dbReference>
<comment type="pathway">
    <text evidence="3">Lipid metabolism; fatty acid biosynthesis.</text>
</comment>
<keyword evidence="15" id="KW-1015">Disulfide bond</keyword>
<evidence type="ECO:0000256" key="1">
    <source>
        <dbReference type="ARBA" id="ARBA00000032"/>
    </source>
</evidence>
<evidence type="ECO:0000256" key="16">
    <source>
        <dbReference type="ARBA" id="ARBA00023160"/>
    </source>
</evidence>
<sequence length="1251" mass="139655">VTMNSLLLISIVGIVSATSDELLSVNVVIRHADRAASSGWATPESPTILFRGNGELTDDGIDNAFAQGKDFKERYVKTGFIDKRFLPTEVFVRASEVNRCLMSAASFTNALFKDTSKDHAVIPPIYTKEQANDPLLVPLLSCQDGWDDVIARFNLSSNVNVMQTSVVAMMQTMWPAACSTVNPALFDAIIAELPNKLINMPANYKSCAQGVHYLELLAGAGNSFNELRLKRVAGLLTNELLNNFAAVANCASVPCPGQPKMRIYYTHDVNVLALSHIFGILDKFNIYQKNGQKANFVDTNNCASGCSLSAITAAAAPRNHCSDSVRLNRSLIILVSDKHHERSSSKRTSNSSWDVDSVHLKKRGYHPLHKYWPGTRCGRSGVIPNCIVHMEQAGYVDFEGIFDNFPVTEIIKACCHTVEEMLADVMKMEEESGEQAHIMFVIDAEGLEYSKKLFDLAMKSMKALSDSLNFKLTMVRPRKIPTVERKEHPEKLDQLIVKAGNEHSMEFNLNEGDALRFHFTGNGNFGFTIVMKENEEDDDVLSMRQAYPFFPFVPGPLSVPIEDSVVAKEDGLYKVWFSNSKAWWSSLTIQHSFKGTVSYPDILLASSRVPSANSSLMECSHLTTSVYPLLMHCLFLISLIGVVAATSDELLSVNVVIRHAERPGQSGWATPESPTVFFRGNGELSDQGIDNAFTQGRDFKKRYVKSGFIDKRFLPTEVYVRSSSVNRCLMSAASFSNALFRETSKDHVIVPPIYTKDQTDDGLLVPLLSCSDGWNDVIARFNLTSGVNVQQQALLKLIQTSWPAGCAGINPSLIEAIVNELPNKKIKMPANYIACAEAAKPLVYDYATIGAGATPNFNALRLKRVAGLLTNELLNNFAAVSNCSTVPCPGQSKMRIYYTHDTNVVGISQVFGVLGSLGGVAPEFSSALVFETRRNANGTYVKIFLKNGHKANFVDTNNCATDCSLAAVTANSSMTSLDRLLQIKFNSSELAAILSDEKFDYLRAGRWMDDHILFSMQAVVLYVVTIFSIKHFMKDREPLKLQLPVLIWNFSIAILSGLCAAVMTEEYFESTFNKGFNASPLCSTRKEFFSGKNGFAVFVFLVARILAFSDTIFIVLRKQPLHFFHWYHHAFTLYISWFGYSGASPSSRHAIYFNAVVHTLLYSYFFLTTINIRPPKFIGRWIMMAEIIHFFFILYALIHLTYLAHVLKEPCQIEPYRLVITWFMDLSYLYLFIDYFVNNSKKQSKKVKKID</sequence>
<dbReference type="InterPro" id="IPR050645">
    <property type="entry name" value="Histidine_acid_phosphatase"/>
</dbReference>
<dbReference type="GO" id="GO:0006633">
    <property type="term" value="P:fatty acid biosynthetic process"/>
    <property type="evidence" value="ECO:0007669"/>
    <property type="project" value="UniProtKB-UniPathway"/>
</dbReference>
<evidence type="ECO:0000256" key="11">
    <source>
        <dbReference type="ARBA" id="ARBA00022832"/>
    </source>
</evidence>
<evidence type="ECO:0000256" key="5">
    <source>
        <dbReference type="ARBA" id="ARBA00012646"/>
    </source>
</evidence>
<evidence type="ECO:0000256" key="4">
    <source>
        <dbReference type="ARBA" id="ARBA00005375"/>
    </source>
</evidence>
<dbReference type="AlphaFoldDB" id="A0A2A6CKG7"/>
<evidence type="ECO:0000256" key="12">
    <source>
        <dbReference type="ARBA" id="ARBA00022989"/>
    </source>
</evidence>
<evidence type="ECO:0000256" key="8">
    <source>
        <dbReference type="ARBA" id="ARBA00022692"/>
    </source>
</evidence>
<dbReference type="Pfam" id="PF00328">
    <property type="entry name" value="His_Phos_2"/>
    <property type="match status" value="2"/>
</dbReference>
<organism evidence="19 20">
    <name type="scientific">Pristionchus pacificus</name>
    <name type="common">Parasitic nematode worm</name>
    <dbReference type="NCBI Taxonomy" id="54126"/>
    <lineage>
        <taxon>Eukaryota</taxon>
        <taxon>Metazoa</taxon>
        <taxon>Ecdysozoa</taxon>
        <taxon>Nematoda</taxon>
        <taxon>Chromadorea</taxon>
        <taxon>Rhabditida</taxon>
        <taxon>Rhabditina</taxon>
        <taxon>Diplogasteromorpha</taxon>
        <taxon>Diplogasteroidea</taxon>
        <taxon>Neodiplogasteridae</taxon>
        <taxon>Pristionchus</taxon>
    </lineage>
</organism>
<accession>A0A8R1U7Y0</accession>
<dbReference type="InterPro" id="IPR000560">
    <property type="entry name" value="His_Pase_clade-2"/>
</dbReference>
<dbReference type="Pfam" id="PF01151">
    <property type="entry name" value="ELO"/>
    <property type="match status" value="1"/>
</dbReference>
<keyword evidence="10" id="KW-0378">Hydrolase</keyword>
<dbReference type="Gene3D" id="2.60.120.680">
    <property type="entry name" value="GOLD domain"/>
    <property type="match status" value="1"/>
</dbReference>
<keyword evidence="12" id="KW-1133">Transmembrane helix</keyword>
<dbReference type="GO" id="GO:0003993">
    <property type="term" value="F:acid phosphatase activity"/>
    <property type="evidence" value="ECO:0007669"/>
    <property type="project" value="UniProtKB-EC"/>
</dbReference>
<dbReference type="EC" id="3.1.3.2" evidence="5"/>
<keyword evidence="16" id="KW-0275">Fatty acid biosynthesis</keyword>
<dbReference type="GO" id="GO:0016791">
    <property type="term" value="F:phosphatase activity"/>
    <property type="evidence" value="ECO:0000318"/>
    <property type="project" value="GO_Central"/>
</dbReference>
<keyword evidence="11" id="KW-0276">Fatty acid metabolism</keyword>
<dbReference type="PANTHER" id="PTHR11567">
    <property type="entry name" value="ACID PHOSPHATASE-RELATED"/>
    <property type="match status" value="1"/>
</dbReference>